<proteinExistence type="predicted"/>
<organism evidence="1">
    <name type="scientific">Aegilops tauschii</name>
    <name type="common">Tausch's goatgrass</name>
    <name type="synonym">Aegilops squarrosa</name>
    <dbReference type="NCBI Taxonomy" id="37682"/>
    <lineage>
        <taxon>Eukaryota</taxon>
        <taxon>Viridiplantae</taxon>
        <taxon>Streptophyta</taxon>
        <taxon>Embryophyta</taxon>
        <taxon>Tracheophyta</taxon>
        <taxon>Spermatophyta</taxon>
        <taxon>Magnoliopsida</taxon>
        <taxon>Liliopsida</taxon>
        <taxon>Poales</taxon>
        <taxon>Poaceae</taxon>
        <taxon>BOP clade</taxon>
        <taxon>Pooideae</taxon>
        <taxon>Triticodae</taxon>
        <taxon>Triticeae</taxon>
        <taxon>Triticinae</taxon>
        <taxon>Aegilops</taxon>
    </lineage>
</organism>
<accession>R7W7M3</accession>
<protein>
    <recommendedName>
        <fullName evidence="2">Prolamin-like domain-containing protein</fullName>
    </recommendedName>
</protein>
<evidence type="ECO:0000313" key="1">
    <source>
        <dbReference type="EnsemblPlants" id="EMT17078"/>
    </source>
</evidence>
<reference evidence="1" key="1">
    <citation type="submission" date="2015-06" db="UniProtKB">
        <authorList>
            <consortium name="EnsemblPlants"/>
        </authorList>
    </citation>
    <scope>IDENTIFICATION</scope>
</reference>
<dbReference type="AlphaFoldDB" id="R7W7M3"/>
<evidence type="ECO:0008006" key="2">
    <source>
        <dbReference type="Google" id="ProtNLM"/>
    </source>
</evidence>
<sequence>MALRQICVRGLCVCLLLAVALAGGVPSPPPRAAAVLATENCYKTVTGVPRWCAGELIQALFPGGKGSLVSHYCCELLACVREWTCDSAIHGVCGPPPALGIECPPTRASLTPAAGRGRVDGHD</sequence>
<name>R7W7M3_AEGTA</name>
<dbReference type="EnsemblPlants" id="EMT17078">
    <property type="protein sequence ID" value="EMT17078"/>
    <property type="gene ID" value="F775_20928"/>
</dbReference>